<gene>
    <name evidence="1" type="ORF">ADM99_03880</name>
</gene>
<sequence>MLLTIKINHGQLARMDSIQGECAKQITQEGFAGTSGGFMGADNHSFLMKVNGFICIKPYEQQGDSRK</sequence>
<accession>A0A0P6X215</accession>
<keyword evidence="2" id="KW-1185">Reference proteome</keyword>
<dbReference type="AlphaFoldDB" id="A0A0P6X215"/>
<evidence type="ECO:0000313" key="2">
    <source>
        <dbReference type="Proteomes" id="UP000050430"/>
    </source>
</evidence>
<reference evidence="1 2" key="1">
    <citation type="submission" date="2015-07" db="EMBL/GenBank/DDBJ databases">
        <title>Genome sequence of Leptolinea tardivitalis DSM 16556.</title>
        <authorList>
            <person name="Hemp J."/>
            <person name="Ward L.M."/>
            <person name="Pace L.A."/>
            <person name="Fischer W.W."/>
        </authorList>
    </citation>
    <scope>NUCLEOTIDE SEQUENCE [LARGE SCALE GENOMIC DNA]</scope>
    <source>
        <strain evidence="1 2">YMTK-2</strain>
    </source>
</reference>
<evidence type="ECO:0000313" key="1">
    <source>
        <dbReference type="EMBL" id="KPL73360.1"/>
    </source>
</evidence>
<proteinExistence type="predicted"/>
<organism evidence="1 2">
    <name type="scientific">Leptolinea tardivitalis</name>
    <dbReference type="NCBI Taxonomy" id="229920"/>
    <lineage>
        <taxon>Bacteria</taxon>
        <taxon>Bacillati</taxon>
        <taxon>Chloroflexota</taxon>
        <taxon>Anaerolineae</taxon>
        <taxon>Anaerolineales</taxon>
        <taxon>Anaerolineaceae</taxon>
        <taxon>Leptolinea</taxon>
    </lineage>
</organism>
<dbReference type="Proteomes" id="UP000050430">
    <property type="component" value="Unassembled WGS sequence"/>
</dbReference>
<name>A0A0P6X215_9CHLR</name>
<protein>
    <submittedName>
        <fullName evidence="1">Uncharacterized protein</fullName>
    </submittedName>
</protein>
<dbReference type="EMBL" id="LGCK01000006">
    <property type="protein sequence ID" value="KPL73360.1"/>
    <property type="molecule type" value="Genomic_DNA"/>
</dbReference>
<comment type="caution">
    <text evidence="1">The sequence shown here is derived from an EMBL/GenBank/DDBJ whole genome shotgun (WGS) entry which is preliminary data.</text>
</comment>